<protein>
    <recommendedName>
        <fullName evidence="2">Predicted hydrolase N-terminal domain-containing protein</fullName>
    </recommendedName>
</protein>
<dbReference type="OrthoDB" id="4509678at2"/>
<evidence type="ECO:0000313" key="3">
    <source>
        <dbReference type="EMBL" id="QZA08659.1"/>
    </source>
</evidence>
<feature type="domain" description="Predicted hydrolase N-terminal" evidence="2">
    <location>
        <begin position="5"/>
        <end position="190"/>
    </location>
</feature>
<sequence>MSRPTLQHLNVDDLVAQAGGDPWAIDDSLQAGSPTQINFLAQAFHSAAGSATAAEESFRAAQEHFTQYNRENGEQPINNGAEVQRVKDSLHATNEQLGQIAADLETIAAALAQARATSRGNIKSLNENLGTADYLIGHYLDLENQGLDRDADIENVRQAAKADTETALHNETFFRNDYSKTLKQALTNLRVKDGYNPDIRKYDAENQPAGGADGGAGAAPTGPPAGAAGGDGGAGATPTGTPTGADGNGAAGVIAPWLTSGTPAIIPPGGPPARPSQPTQVNGKWGNVGDGLAAAGERANVPANVGKFVPGGSPSAAIPGGVPMGTALETVERFGKRLGFVGNFVTGVNGIVEGANDVSNGAALSTTLVDVGAKTVGDIGGGLVGATTGAEAGAWIGTMIVPGAGTVIGAGVGAVVGGVIGSDIGKKMGEEISDLSHSVWRSLFG</sequence>
<dbReference type="InterPro" id="IPR054469">
    <property type="entry name" value="Pred_hydrolase_N"/>
</dbReference>
<feature type="compositionally biased region" description="Low complexity" evidence="1">
    <location>
        <begin position="236"/>
        <end position="245"/>
    </location>
</feature>
<gene>
    <name evidence="3" type="ORF">K3U94_05035</name>
</gene>
<dbReference type="KEGG" id="mher:K3U94_05035"/>
<feature type="region of interest" description="Disordered" evidence="1">
    <location>
        <begin position="200"/>
        <end position="250"/>
    </location>
</feature>
<dbReference type="Proteomes" id="UP000825008">
    <property type="component" value="Chromosome"/>
</dbReference>
<name>A0A9X7ZG23_9MYCO</name>
<dbReference type="Pfam" id="PF22905">
    <property type="entry name" value="Hydro_N_hd"/>
    <property type="match status" value="1"/>
</dbReference>
<organism evidence="3 4">
    <name type="scientific">Mycolicibacter heraklionensis</name>
    <dbReference type="NCBI Taxonomy" id="512402"/>
    <lineage>
        <taxon>Bacteria</taxon>
        <taxon>Bacillati</taxon>
        <taxon>Actinomycetota</taxon>
        <taxon>Actinomycetes</taxon>
        <taxon>Mycobacteriales</taxon>
        <taxon>Mycobacteriaceae</taxon>
        <taxon>Mycolicibacter</taxon>
    </lineage>
</organism>
<evidence type="ECO:0000259" key="2">
    <source>
        <dbReference type="Pfam" id="PF22905"/>
    </source>
</evidence>
<dbReference type="AlphaFoldDB" id="A0A9X7ZG23"/>
<accession>A0A9X7ZG23</accession>
<evidence type="ECO:0000313" key="4">
    <source>
        <dbReference type="Proteomes" id="UP000825008"/>
    </source>
</evidence>
<dbReference type="RefSeq" id="WP_052956754.1">
    <property type="nucleotide sequence ID" value="NZ_CP080997.1"/>
</dbReference>
<reference evidence="3" key="1">
    <citation type="submission" date="2021-08" db="EMBL/GenBank/DDBJ databases">
        <title>Whole genome sequencing of non-tuberculosis mycobacteria type-strains.</title>
        <authorList>
            <person name="Igarashi Y."/>
            <person name="Osugi A."/>
            <person name="Mitarai S."/>
        </authorList>
    </citation>
    <scope>NUCLEOTIDE SEQUENCE</scope>
    <source>
        <strain evidence="3">JCM 30995</strain>
    </source>
</reference>
<dbReference type="EMBL" id="CP080997">
    <property type="protein sequence ID" value="QZA08659.1"/>
    <property type="molecule type" value="Genomic_DNA"/>
</dbReference>
<evidence type="ECO:0000256" key="1">
    <source>
        <dbReference type="SAM" id="MobiDB-lite"/>
    </source>
</evidence>
<proteinExistence type="predicted"/>